<protein>
    <recommendedName>
        <fullName evidence="4">Zinc-ribbon domain-containing protein</fullName>
    </recommendedName>
</protein>
<evidence type="ECO:0000313" key="2">
    <source>
        <dbReference type="EMBL" id="CRJ95361.1"/>
    </source>
</evidence>
<dbReference type="AlphaFoldDB" id="A0A0G4KGR8"/>
<dbReference type="EMBL" id="CVQH01001113">
    <property type="protein sequence ID" value="CRJ95361.1"/>
    <property type="molecule type" value="Genomic_DNA"/>
</dbReference>
<feature type="region of interest" description="Disordered" evidence="1">
    <location>
        <begin position="39"/>
        <end position="133"/>
    </location>
</feature>
<evidence type="ECO:0008006" key="4">
    <source>
        <dbReference type="Google" id="ProtNLM"/>
    </source>
</evidence>
<accession>A0A0G4KGR8</accession>
<evidence type="ECO:0000313" key="3">
    <source>
        <dbReference type="Proteomes" id="UP000044602"/>
    </source>
</evidence>
<name>A0A0G4KGR8_VERLO</name>
<feature type="compositionally biased region" description="Polar residues" evidence="1">
    <location>
        <begin position="98"/>
        <end position="109"/>
    </location>
</feature>
<proteinExistence type="predicted"/>
<feature type="compositionally biased region" description="Polar residues" evidence="1">
    <location>
        <begin position="67"/>
        <end position="76"/>
    </location>
</feature>
<keyword evidence="3" id="KW-1185">Reference proteome</keyword>
<gene>
    <name evidence="2" type="ORF">BN1708_002012</name>
</gene>
<sequence length="133" mass="14390">MYPVNASHSSCPKCSAAMSSDSKTCSSCGAEREKAVAYVAEPGTEAPGESSQPTKAKRVRDLHASLDSPSHRSCNGNGHRHPSHTMADVDYARHEGQQHQTCNSSTPNITAPKAHPSPAWSRSRAQREHNEKR</sequence>
<organism evidence="2 3">
    <name type="scientific">Verticillium longisporum</name>
    <name type="common">Verticillium dahliae var. longisporum</name>
    <dbReference type="NCBI Taxonomy" id="100787"/>
    <lineage>
        <taxon>Eukaryota</taxon>
        <taxon>Fungi</taxon>
        <taxon>Dikarya</taxon>
        <taxon>Ascomycota</taxon>
        <taxon>Pezizomycotina</taxon>
        <taxon>Sordariomycetes</taxon>
        <taxon>Hypocreomycetidae</taxon>
        <taxon>Glomerellales</taxon>
        <taxon>Plectosphaerellaceae</taxon>
        <taxon>Verticillium</taxon>
    </lineage>
</organism>
<feature type="region of interest" description="Disordered" evidence="1">
    <location>
        <begin position="1"/>
        <end position="26"/>
    </location>
</feature>
<evidence type="ECO:0000256" key="1">
    <source>
        <dbReference type="SAM" id="MobiDB-lite"/>
    </source>
</evidence>
<reference evidence="2 3" key="1">
    <citation type="submission" date="2015-05" db="EMBL/GenBank/DDBJ databases">
        <authorList>
            <person name="Wang D.B."/>
            <person name="Wang M."/>
        </authorList>
    </citation>
    <scope>NUCLEOTIDE SEQUENCE [LARGE SCALE GENOMIC DNA]</scope>
    <source>
        <strain evidence="2">VL1</strain>
    </source>
</reference>
<dbReference type="Proteomes" id="UP000044602">
    <property type="component" value="Unassembled WGS sequence"/>
</dbReference>